<accession>A0A3P6FQM8</accession>
<protein>
    <submittedName>
        <fullName evidence="2">Uncharacterized protein</fullName>
    </submittedName>
</protein>
<dbReference type="AlphaFoldDB" id="A0A3P6FQM8"/>
<dbReference type="EMBL" id="LR031877">
    <property type="protein sequence ID" value="VDD44789.1"/>
    <property type="molecule type" value="Genomic_DNA"/>
</dbReference>
<proteinExistence type="predicted"/>
<feature type="region of interest" description="Disordered" evidence="1">
    <location>
        <begin position="105"/>
        <end position="216"/>
    </location>
</feature>
<feature type="compositionally biased region" description="Acidic residues" evidence="1">
    <location>
        <begin position="201"/>
        <end position="211"/>
    </location>
</feature>
<sequence length="403" mass="44563">MQEKSAPEGGGGPSKWVGAPPVGYESSGQTSNQNDGERLEQVSAPMGFVEALVKEINSEIPGADEEIRATRGGEGAQPKENKSVCILLLVYTCTFYFWCTPKTGGDNGGEFVEEDPDGGEEARTADKQPQSFDSVETSNMEFPKPVEAVGKVAPPKAGGEASVKEINAELQGTEDEERYDSCKDDMSTDSQIQENQRDLCGETDADSEDVGSGDKWHRMRSSKISGVYTPDPKVKKLFKSEEKVEYKPIAKTNRTQFKKFADILRENPEQMWDIATGHSVCNHFFLEIAEPGKWMSDEETINCWISEGRSRKVISAIIARLCCQRCANDVQNSVIIVSERRQAKDHKKSPTSDPNSMEAHVLPNLSKEIVCKIIKLVGEEAFYNLGPFLRAGKRGYALEEVRC</sequence>
<reference evidence="2" key="1">
    <citation type="submission" date="2018-11" db="EMBL/GenBank/DDBJ databases">
        <authorList>
            <consortium name="Genoscope - CEA"/>
            <person name="William W."/>
        </authorList>
    </citation>
    <scope>NUCLEOTIDE SEQUENCE</scope>
</reference>
<feature type="compositionally biased region" description="Polar residues" evidence="1">
    <location>
        <begin position="127"/>
        <end position="140"/>
    </location>
</feature>
<feature type="region of interest" description="Disordered" evidence="1">
    <location>
        <begin position="1"/>
        <end position="43"/>
    </location>
</feature>
<evidence type="ECO:0000256" key="1">
    <source>
        <dbReference type="SAM" id="MobiDB-lite"/>
    </source>
</evidence>
<gene>
    <name evidence="2" type="ORF">BOLC5T32336H</name>
</gene>
<name>A0A3P6FQM8_BRAOL</name>
<evidence type="ECO:0000313" key="2">
    <source>
        <dbReference type="EMBL" id="VDD44789.1"/>
    </source>
</evidence>
<organism evidence="2">
    <name type="scientific">Brassica oleracea</name>
    <name type="common">Wild cabbage</name>
    <dbReference type="NCBI Taxonomy" id="3712"/>
    <lineage>
        <taxon>Eukaryota</taxon>
        <taxon>Viridiplantae</taxon>
        <taxon>Streptophyta</taxon>
        <taxon>Embryophyta</taxon>
        <taxon>Tracheophyta</taxon>
        <taxon>Spermatophyta</taxon>
        <taxon>Magnoliopsida</taxon>
        <taxon>eudicotyledons</taxon>
        <taxon>Gunneridae</taxon>
        <taxon>Pentapetalae</taxon>
        <taxon>rosids</taxon>
        <taxon>malvids</taxon>
        <taxon>Brassicales</taxon>
        <taxon>Brassicaceae</taxon>
        <taxon>Brassiceae</taxon>
        <taxon>Brassica</taxon>
    </lineage>
</organism>